<feature type="region of interest" description="Disordered" evidence="1">
    <location>
        <begin position="1"/>
        <end position="31"/>
    </location>
</feature>
<keyword evidence="3" id="KW-1185">Reference proteome</keyword>
<protein>
    <submittedName>
        <fullName evidence="2">Uncharacterized protein</fullName>
    </submittedName>
</protein>
<dbReference type="Proteomes" id="UP001165080">
    <property type="component" value="Unassembled WGS sequence"/>
</dbReference>
<comment type="caution">
    <text evidence="2">The sequence shown here is derived from an EMBL/GenBank/DDBJ whole genome shotgun (WGS) entry which is preliminary data.</text>
</comment>
<proteinExistence type="predicted"/>
<dbReference type="AlphaFoldDB" id="A0A9W6EYG9"/>
<evidence type="ECO:0000313" key="2">
    <source>
        <dbReference type="EMBL" id="GLC49993.1"/>
    </source>
</evidence>
<gene>
    <name evidence="2" type="primary">PLEST010670</name>
    <name evidence="2" type="ORF">PLESTB_000330700</name>
</gene>
<accession>A0A9W6EYG9</accession>
<reference evidence="2 3" key="1">
    <citation type="journal article" date="2023" name="Commun. Biol.">
        <title>Reorganization of the ancestral sex-determining regions during the evolution of trioecy in Pleodorina starrii.</title>
        <authorList>
            <person name="Takahashi K."/>
            <person name="Suzuki S."/>
            <person name="Kawai-Toyooka H."/>
            <person name="Yamamoto K."/>
            <person name="Hamaji T."/>
            <person name="Ootsuki R."/>
            <person name="Yamaguchi H."/>
            <person name="Kawachi M."/>
            <person name="Higashiyama T."/>
            <person name="Nozaki H."/>
        </authorList>
    </citation>
    <scope>NUCLEOTIDE SEQUENCE [LARGE SCALE GENOMIC DNA]</scope>
    <source>
        <strain evidence="2 3">NIES-4479</strain>
    </source>
</reference>
<evidence type="ECO:0000256" key="1">
    <source>
        <dbReference type="SAM" id="MobiDB-lite"/>
    </source>
</evidence>
<organism evidence="2 3">
    <name type="scientific">Pleodorina starrii</name>
    <dbReference type="NCBI Taxonomy" id="330485"/>
    <lineage>
        <taxon>Eukaryota</taxon>
        <taxon>Viridiplantae</taxon>
        <taxon>Chlorophyta</taxon>
        <taxon>core chlorophytes</taxon>
        <taxon>Chlorophyceae</taxon>
        <taxon>CS clade</taxon>
        <taxon>Chlamydomonadales</taxon>
        <taxon>Volvocaceae</taxon>
        <taxon>Pleodorina</taxon>
    </lineage>
</organism>
<evidence type="ECO:0000313" key="3">
    <source>
        <dbReference type="Proteomes" id="UP001165080"/>
    </source>
</evidence>
<name>A0A9W6EYG9_9CHLO</name>
<sequence>MSYAEDGSVPDAAAGNEVAEDPYDLHGDPFGMGMGTHTGLLTRSVSRKRLSPEALAVGANAAQPEDCNLASGPVDDPALSALLLGYQSCPGVVPHSDAFRIPRRMRAGRVGAAAVTRVGVALRGAGAGQPNLRPSPEPETQPHEVPVLKAVPADATVSATTAASVFATSATSAGHVPSAPLPPWRPYIKKQPYSDLLSGPGFSYAADDDGVFEADAISLGSLGSGSPLGSAGFMMDSDYEDEDEDDIAEFRPSPGTLCSGSGERFDAAAAAKAATPAADEDGPAATVAAAAPASQLDDAPAVAAVVRSSGGTDAAVAAVDGGEAVRMELHPEVEVEEDEEGLDIGLPARSRSIESVGSADMDDLRAPSCNSRAAQDGAAAATAAAGPGLPPPAACIGVSAAAGDVIAFQVANFHLQTAAAAAAPFLPGAPLPPPVAVALGAPAPMLGVVGGEAIGGWASGSAPQPQHPAGLMMGQGSVAAASAAATLPLAAATTASPLLPPEVYLGFVTQLVESVRTAARAVDEACQAERQSGFGFAGRYGAQFAAAPGSGGAAGGGAM</sequence>
<dbReference type="EMBL" id="BRXU01000003">
    <property type="protein sequence ID" value="GLC49993.1"/>
    <property type="molecule type" value="Genomic_DNA"/>
</dbReference>